<protein>
    <submittedName>
        <fullName evidence="1">Uncharacterized protein</fullName>
    </submittedName>
</protein>
<dbReference type="AlphaFoldDB" id="A0AAN7PX28"/>
<sequence>MQPSNQFLSHQTVHPSNPYPSNLDRRMFSSCALAFLTPSLHNQQHPYILPRIPVPASTACAFPSCPLMGIDTSCALWKASSKICQLCSAPFSPRAVSQGVLLTNSLKSWNFAFLKFRVLTLLFA</sequence>
<organism evidence="1 2">
    <name type="scientific">Mycteria americana</name>
    <name type="common">Wood stork</name>
    <dbReference type="NCBI Taxonomy" id="33587"/>
    <lineage>
        <taxon>Eukaryota</taxon>
        <taxon>Metazoa</taxon>
        <taxon>Chordata</taxon>
        <taxon>Craniata</taxon>
        <taxon>Vertebrata</taxon>
        <taxon>Euteleostomi</taxon>
        <taxon>Archelosauria</taxon>
        <taxon>Archosauria</taxon>
        <taxon>Dinosauria</taxon>
        <taxon>Saurischia</taxon>
        <taxon>Theropoda</taxon>
        <taxon>Coelurosauria</taxon>
        <taxon>Aves</taxon>
        <taxon>Neognathae</taxon>
        <taxon>Neoaves</taxon>
        <taxon>Aequornithes</taxon>
        <taxon>Ciconiiformes</taxon>
        <taxon>Ciconiidae</taxon>
        <taxon>Mycteria</taxon>
    </lineage>
</organism>
<gene>
    <name evidence="1" type="ORF">QYF61_007258</name>
</gene>
<evidence type="ECO:0000313" key="2">
    <source>
        <dbReference type="Proteomes" id="UP001333110"/>
    </source>
</evidence>
<keyword evidence="2" id="KW-1185">Reference proteome</keyword>
<dbReference type="Proteomes" id="UP001333110">
    <property type="component" value="Unassembled WGS sequence"/>
</dbReference>
<comment type="caution">
    <text evidence="1">The sequence shown here is derived from an EMBL/GenBank/DDBJ whole genome shotgun (WGS) entry which is preliminary data.</text>
</comment>
<accession>A0AAN7PX28</accession>
<name>A0AAN7PX28_MYCAM</name>
<evidence type="ECO:0000313" key="1">
    <source>
        <dbReference type="EMBL" id="KAK4829866.1"/>
    </source>
</evidence>
<dbReference type="EMBL" id="JAUNZN010000001">
    <property type="protein sequence ID" value="KAK4829866.1"/>
    <property type="molecule type" value="Genomic_DNA"/>
</dbReference>
<reference evidence="1 2" key="1">
    <citation type="journal article" date="2023" name="J. Hered.">
        <title>Chromosome-level genome of the wood stork (Mycteria americana) provides insight into avian chromosome evolution.</title>
        <authorList>
            <person name="Flamio R. Jr."/>
            <person name="Ramstad K.M."/>
        </authorList>
    </citation>
    <scope>NUCLEOTIDE SEQUENCE [LARGE SCALE GENOMIC DNA]</scope>
    <source>
        <strain evidence="1">JAX WOST 10</strain>
    </source>
</reference>
<proteinExistence type="predicted"/>